<comment type="caution">
    <text evidence="3">The sequence shown here is derived from an EMBL/GenBank/DDBJ whole genome shotgun (WGS) entry which is preliminary data.</text>
</comment>
<evidence type="ECO:0000313" key="5">
    <source>
        <dbReference type="Proteomes" id="UP000270112"/>
    </source>
</evidence>
<feature type="region of interest" description="Disordered" evidence="1">
    <location>
        <begin position="1"/>
        <end position="20"/>
    </location>
</feature>
<name>A0A3N0ITD3_9ACTN</name>
<dbReference type="EMBL" id="QICC01000095">
    <property type="protein sequence ID" value="RNM40243.1"/>
    <property type="molecule type" value="Genomic_DNA"/>
</dbReference>
<protein>
    <submittedName>
        <fullName evidence="3">Uncharacterized protein</fullName>
    </submittedName>
</protein>
<dbReference type="OrthoDB" id="3173278at2"/>
<dbReference type="Proteomes" id="UP000270112">
    <property type="component" value="Unassembled WGS sequence"/>
</dbReference>
<accession>A0A3N0ITD3</accession>
<proteinExistence type="predicted"/>
<keyword evidence="4" id="KW-1185">Reference proteome</keyword>
<reference evidence="3" key="3">
    <citation type="journal article" date="2019" name="Microbiol. Resour. Announc.">
        <title>Draft Genome Sequences of Type Strains of Gordonibacter faecihominis, Paraeggerthella hongkongensis, Parvibacter caecicola,Slackia equolifaciens, Slackia faecicanis, and Slackia isoflavoniconvertens.</title>
        <authorList>
            <person name="Danylec N."/>
            <person name="Stoll D.A."/>
            <person name="Dotsch A."/>
            <person name="Huch M."/>
        </authorList>
    </citation>
    <scope>NUCLEOTIDE SEQUENCE</scope>
    <source>
        <strain evidence="3">DSM 16107</strain>
    </source>
</reference>
<reference evidence="5" key="2">
    <citation type="submission" date="2018-05" db="EMBL/GenBank/DDBJ databases">
        <title>Genome Sequencing of selected type strains of the family Eggerthellaceae.</title>
        <authorList>
            <person name="Danylec N."/>
            <person name="Stoll D.A."/>
            <person name="Doetsch A."/>
            <person name="Huch M."/>
        </authorList>
    </citation>
    <scope>NUCLEOTIDE SEQUENCE [LARGE SCALE GENOMIC DNA]</scope>
    <source>
        <strain evidence="5">DSM 16107</strain>
    </source>
</reference>
<reference evidence="2 4" key="1">
    <citation type="journal article" date="2018" name="Elife">
        <title>Discovery and characterization of a prevalent human gut bacterial enzyme sufficient for the inactivation of a family of plant toxins.</title>
        <authorList>
            <person name="Koppel N."/>
            <person name="Bisanz J.E."/>
            <person name="Pandelia M.E."/>
            <person name="Turnbaugh P.J."/>
            <person name="Balskus E.P."/>
        </authorList>
    </citation>
    <scope>NUCLEOTIDE SEQUENCE [LARGE SCALE GENOMIC DNA]</scope>
    <source>
        <strain evidence="2 4">DSM 16107</strain>
    </source>
</reference>
<gene>
    <name evidence="2" type="ORF">C1876_05380</name>
    <name evidence="3" type="ORF">DMP09_15245</name>
</gene>
<evidence type="ECO:0000313" key="3">
    <source>
        <dbReference type="EMBL" id="RNM40243.1"/>
    </source>
</evidence>
<evidence type="ECO:0000313" key="4">
    <source>
        <dbReference type="Proteomes" id="UP000253817"/>
    </source>
</evidence>
<evidence type="ECO:0000313" key="2">
    <source>
        <dbReference type="EMBL" id="RDB70221.1"/>
    </source>
</evidence>
<dbReference type="Proteomes" id="UP000253817">
    <property type="component" value="Unassembled WGS sequence"/>
</dbReference>
<evidence type="ECO:0000256" key="1">
    <source>
        <dbReference type="SAM" id="MobiDB-lite"/>
    </source>
</evidence>
<dbReference type="RefSeq" id="WP_114545687.1">
    <property type="nucleotide sequence ID" value="NZ_PPTT01000006.1"/>
</dbReference>
<sequence length="237" mass="25963">MSDKTQADEPANKDIAEKKAQPDLTFEEKVEQLVRFMQFEPLIRELDYQILVSCAERVGLSELEERIASWPAFKAATRDQHALITELVNHHGLELFELDGAGKVVLEADKAGLTENEVDDLVAGFAYRITAVGKEAAARLDPERRFRALLDDAPARRDAYLSIVGFLRDKHSFADVDVFLRGQAVAGLSREAGDGGVQPSVFVDKLERAGALFYDGGWQATEAGLKVAADATCAARA</sequence>
<organism evidence="3 5">
    <name type="scientific">Eggerthella sinensis</name>
    <dbReference type="NCBI Taxonomy" id="242230"/>
    <lineage>
        <taxon>Bacteria</taxon>
        <taxon>Bacillati</taxon>
        <taxon>Actinomycetota</taxon>
        <taxon>Coriobacteriia</taxon>
        <taxon>Eggerthellales</taxon>
        <taxon>Eggerthellaceae</taxon>
        <taxon>Eggerthella</taxon>
    </lineage>
</organism>
<dbReference type="EMBL" id="PPTT01000006">
    <property type="protein sequence ID" value="RDB70221.1"/>
    <property type="molecule type" value="Genomic_DNA"/>
</dbReference>
<dbReference type="AlphaFoldDB" id="A0A3N0ITD3"/>